<dbReference type="SUPFAM" id="SSF143503">
    <property type="entry name" value="PUG domain-like"/>
    <property type="match status" value="1"/>
</dbReference>
<evidence type="ECO:0000256" key="6">
    <source>
        <dbReference type="SAM" id="MobiDB-lite"/>
    </source>
</evidence>
<dbReference type="PANTHER" id="PTHR47694:SF1">
    <property type="entry name" value="PLANT UBX DOMAIN-CONTAINING PROTEIN 2"/>
    <property type="match status" value="1"/>
</dbReference>
<dbReference type="InterPro" id="IPR036339">
    <property type="entry name" value="PUB-like_dom_sf"/>
</dbReference>
<gene>
    <name evidence="8" type="ORF">KP509_18G039900</name>
</gene>
<dbReference type="Pfam" id="PF09409">
    <property type="entry name" value="PUB"/>
    <property type="match status" value="1"/>
</dbReference>
<dbReference type="InterPro" id="IPR029071">
    <property type="entry name" value="Ubiquitin-like_domsf"/>
</dbReference>
<evidence type="ECO:0000313" key="8">
    <source>
        <dbReference type="EMBL" id="KAH7365657.1"/>
    </source>
</evidence>
<feature type="domain" description="UBX" evidence="7">
    <location>
        <begin position="464"/>
        <end position="547"/>
    </location>
</feature>
<accession>A0A8T2SR31</accession>
<evidence type="ECO:0000313" key="9">
    <source>
        <dbReference type="Proteomes" id="UP000825935"/>
    </source>
</evidence>
<dbReference type="Gene3D" id="3.30.160.60">
    <property type="entry name" value="Classic Zinc Finger"/>
    <property type="match status" value="1"/>
</dbReference>
<evidence type="ECO:0000256" key="1">
    <source>
        <dbReference type="ARBA" id="ARBA00022723"/>
    </source>
</evidence>
<keyword evidence="3" id="KW-0863">Zinc-finger</keyword>
<evidence type="ECO:0000259" key="7">
    <source>
        <dbReference type="PROSITE" id="PS50033"/>
    </source>
</evidence>
<keyword evidence="5" id="KW-0234">DNA repair</keyword>
<dbReference type="GO" id="GO:0008270">
    <property type="term" value="F:zinc ion binding"/>
    <property type="evidence" value="ECO:0007669"/>
    <property type="project" value="UniProtKB-KW"/>
</dbReference>
<protein>
    <recommendedName>
        <fullName evidence="7">UBX domain-containing protein</fullName>
    </recommendedName>
</protein>
<dbReference type="SMART" id="SM00734">
    <property type="entry name" value="ZnF_Rad18"/>
    <property type="match status" value="1"/>
</dbReference>
<feature type="compositionally biased region" description="Polar residues" evidence="6">
    <location>
        <begin position="186"/>
        <end position="199"/>
    </location>
</feature>
<reference evidence="8" key="1">
    <citation type="submission" date="2021-08" db="EMBL/GenBank/DDBJ databases">
        <title>WGS assembly of Ceratopteris richardii.</title>
        <authorList>
            <person name="Marchant D.B."/>
            <person name="Chen G."/>
            <person name="Jenkins J."/>
            <person name="Shu S."/>
            <person name="Leebens-Mack J."/>
            <person name="Grimwood J."/>
            <person name="Schmutz J."/>
            <person name="Soltis P."/>
            <person name="Soltis D."/>
            <person name="Chen Z.-H."/>
        </authorList>
    </citation>
    <scope>NUCLEOTIDE SEQUENCE</scope>
    <source>
        <strain evidence="8">Whitten #5841</strain>
        <tissue evidence="8">Leaf</tissue>
    </source>
</reference>
<dbReference type="CDD" id="cd16119">
    <property type="entry name" value="UBX_UBXN6"/>
    <property type="match status" value="1"/>
</dbReference>
<keyword evidence="4" id="KW-0862">Zinc</keyword>
<dbReference type="CDD" id="cd09212">
    <property type="entry name" value="PUB"/>
    <property type="match status" value="1"/>
</dbReference>
<dbReference type="SMART" id="SM00580">
    <property type="entry name" value="PUG"/>
    <property type="match status" value="1"/>
</dbReference>
<keyword evidence="1" id="KW-0479">Metal-binding</keyword>
<sequence>MEDVKNQFKSLAKKFNNPFAASSRFKGEGHKLGGGQASAREDSKAQQAEWRKLQQERWQREQASESKPPDVGSHPSVLISDKSEPSNQINNDPNAQVPIRTDSSTGRLDGSLDAVSSDGIAGVDLNHPCTPTSGNLQTGNGSDLLNNNSAALNPQDVEEVREYASSASETVAINVDPLGRIGGGSNSSVPAESYPQISDVSKDANDRSSSFNPFSSHIGSLSSSKHMSDSEMYQCPICGRWWKTEAEVHAHVDKCLSQNADSSSHNVPPSGGCKSGDDSVKVALGVFLSGGPSSESIEVFLRILRNIVNNPDADKFRKFRLSNPKIHSTVGIALGGIELLEAVGFKYQTEEEEIWAVMDVPSLDQLHSMKAIISQLEKPVDALPTDGIKSKGETPVQRKVDRQVRVFYAAPENMAAQMDLPDSFYRLSASEIRHEAAARKKKLEESQLLMSRAARDRMAAANKQRYKAAIVRVQFPDGVILQGMFLPWETTTAIYEFVSNSLRDPSIQFNLVAPGPSKQLIPGFLGATEKIPTLAEANLVPAVLLKFNCTESDSSTFTGLHPDVLVALEPLTSATLPY</sequence>
<dbReference type="InterPro" id="IPR006642">
    <property type="entry name" value="Rad18_UBZ4"/>
</dbReference>
<dbReference type="SUPFAM" id="SSF54236">
    <property type="entry name" value="Ubiquitin-like"/>
    <property type="match status" value="1"/>
</dbReference>
<dbReference type="PROSITE" id="PS50033">
    <property type="entry name" value="UBX"/>
    <property type="match status" value="1"/>
</dbReference>
<dbReference type="InterPro" id="IPR001012">
    <property type="entry name" value="UBX_dom"/>
</dbReference>
<feature type="region of interest" description="Disordered" evidence="6">
    <location>
        <begin position="15"/>
        <end position="113"/>
    </location>
</feature>
<keyword evidence="9" id="KW-1185">Reference proteome</keyword>
<proteinExistence type="predicted"/>
<dbReference type="GO" id="GO:0003677">
    <property type="term" value="F:DNA binding"/>
    <property type="evidence" value="ECO:0007669"/>
    <property type="project" value="InterPro"/>
</dbReference>
<dbReference type="Gene3D" id="3.10.20.90">
    <property type="entry name" value="Phosphatidylinositol 3-kinase Catalytic Subunit, Chain A, domain 1"/>
    <property type="match status" value="1"/>
</dbReference>
<dbReference type="Gene3D" id="1.20.58.2190">
    <property type="match status" value="1"/>
</dbReference>
<comment type="caution">
    <text evidence="8">The sequence shown here is derived from an EMBL/GenBank/DDBJ whole genome shotgun (WGS) entry which is preliminary data.</text>
</comment>
<evidence type="ECO:0000256" key="5">
    <source>
        <dbReference type="ARBA" id="ARBA00023204"/>
    </source>
</evidence>
<dbReference type="GO" id="GO:0006281">
    <property type="term" value="P:DNA repair"/>
    <property type="evidence" value="ECO:0007669"/>
    <property type="project" value="UniProtKB-KW"/>
</dbReference>
<dbReference type="OrthoDB" id="49605at2759"/>
<dbReference type="PANTHER" id="PTHR47694">
    <property type="entry name" value="PLANT UBX DOMAIN-CONTAINING PROTEIN 2"/>
    <property type="match status" value="1"/>
</dbReference>
<dbReference type="AlphaFoldDB" id="A0A8T2SR31"/>
<evidence type="ECO:0000256" key="2">
    <source>
        <dbReference type="ARBA" id="ARBA00022763"/>
    </source>
</evidence>
<dbReference type="Proteomes" id="UP000825935">
    <property type="component" value="Chromosome 18"/>
</dbReference>
<evidence type="ECO:0000256" key="3">
    <source>
        <dbReference type="ARBA" id="ARBA00022771"/>
    </source>
</evidence>
<keyword evidence="2" id="KW-0227">DNA damage</keyword>
<dbReference type="OMA" id="GMFLPWE"/>
<organism evidence="8 9">
    <name type="scientific">Ceratopteris richardii</name>
    <name type="common">Triangle waterfern</name>
    <dbReference type="NCBI Taxonomy" id="49495"/>
    <lineage>
        <taxon>Eukaryota</taxon>
        <taxon>Viridiplantae</taxon>
        <taxon>Streptophyta</taxon>
        <taxon>Embryophyta</taxon>
        <taxon>Tracheophyta</taxon>
        <taxon>Polypodiopsida</taxon>
        <taxon>Polypodiidae</taxon>
        <taxon>Polypodiales</taxon>
        <taxon>Pteridineae</taxon>
        <taxon>Pteridaceae</taxon>
        <taxon>Parkerioideae</taxon>
        <taxon>Ceratopteris</taxon>
    </lineage>
</organism>
<evidence type="ECO:0000256" key="4">
    <source>
        <dbReference type="ARBA" id="ARBA00022833"/>
    </source>
</evidence>
<feature type="region of interest" description="Disordered" evidence="6">
    <location>
        <begin position="177"/>
        <end position="208"/>
    </location>
</feature>
<dbReference type="EMBL" id="CM035423">
    <property type="protein sequence ID" value="KAH7365657.1"/>
    <property type="molecule type" value="Genomic_DNA"/>
</dbReference>
<feature type="compositionally biased region" description="Basic and acidic residues" evidence="6">
    <location>
        <begin position="39"/>
        <end position="68"/>
    </location>
</feature>
<feature type="compositionally biased region" description="Polar residues" evidence="6">
    <location>
        <begin position="85"/>
        <end position="94"/>
    </location>
</feature>
<dbReference type="InterPro" id="IPR018997">
    <property type="entry name" value="PUB_domain"/>
</dbReference>
<name>A0A8T2SR31_CERRI</name>